<dbReference type="InterPro" id="IPR021331">
    <property type="entry name" value="Hva1_TUDOR"/>
</dbReference>
<name>A0A194W7P6_CYTMA</name>
<reference evidence="3" key="1">
    <citation type="submission" date="2014-12" db="EMBL/GenBank/DDBJ databases">
        <title>Genome Sequence of Valsa Canker Pathogens Uncovers a Specific Adaption of Colonization on Woody Bark.</title>
        <authorList>
            <person name="Yin Z."/>
            <person name="Liu H."/>
            <person name="Gao X."/>
            <person name="Li Z."/>
            <person name="Song N."/>
            <person name="Ke X."/>
            <person name="Dai Q."/>
            <person name="Wu Y."/>
            <person name="Sun Y."/>
            <person name="Xu J.-R."/>
            <person name="Kang Z.K."/>
            <person name="Wang L."/>
            <person name="Huang L."/>
        </authorList>
    </citation>
    <scope>NUCLEOTIDE SEQUENCE [LARGE SCALE GENOMIC DNA]</scope>
    <source>
        <strain evidence="3">03-8</strain>
    </source>
</reference>
<evidence type="ECO:0000313" key="4">
    <source>
        <dbReference type="Proteomes" id="UP000078559"/>
    </source>
</evidence>
<feature type="region of interest" description="Disordered" evidence="1">
    <location>
        <begin position="1"/>
        <end position="24"/>
    </location>
</feature>
<dbReference type="AlphaFoldDB" id="A0A194W7P6"/>
<organism evidence="3 4">
    <name type="scientific">Cytospora mali</name>
    <name type="common">Apple Valsa canker fungus</name>
    <name type="synonym">Valsa mali</name>
    <dbReference type="NCBI Taxonomy" id="578113"/>
    <lineage>
        <taxon>Eukaryota</taxon>
        <taxon>Fungi</taxon>
        <taxon>Dikarya</taxon>
        <taxon>Ascomycota</taxon>
        <taxon>Pezizomycotina</taxon>
        <taxon>Sordariomycetes</taxon>
        <taxon>Sordariomycetidae</taxon>
        <taxon>Diaporthales</taxon>
        <taxon>Cytosporaceae</taxon>
        <taxon>Cytospora</taxon>
    </lineage>
</organism>
<dbReference type="OrthoDB" id="2138648at2759"/>
<dbReference type="Proteomes" id="UP000078559">
    <property type="component" value="Chromosome 8"/>
</dbReference>
<evidence type="ECO:0000256" key="1">
    <source>
        <dbReference type="SAM" id="MobiDB-lite"/>
    </source>
</evidence>
<dbReference type="Gene3D" id="2.30.30.1060">
    <property type="match status" value="1"/>
</dbReference>
<sequence>MPAVIKDKDGQPIKEGDKVWTKARGGKHEGIVDRVVTTEAEAEEIGVKNPPKVLFEDQHGHNVTHNPGTLQHRVLVGSRDEREQWIGKTRGFELHYGDETFRALNISATSNHILNV</sequence>
<keyword evidence="4" id="KW-1185">Reference proteome</keyword>
<dbReference type="SMR" id="A0A194W7P6"/>
<accession>A0A194W7P6</accession>
<protein>
    <recommendedName>
        <fullName evidence="2">Hypervirulence associated protein TUDOR domain-containing protein</fullName>
    </recommendedName>
</protein>
<evidence type="ECO:0000259" key="2">
    <source>
        <dbReference type="Pfam" id="PF11160"/>
    </source>
</evidence>
<proteinExistence type="predicted"/>
<feature type="domain" description="Hypervirulence associated protein TUDOR" evidence="2">
    <location>
        <begin position="16"/>
        <end position="70"/>
    </location>
</feature>
<evidence type="ECO:0000313" key="3">
    <source>
        <dbReference type="EMBL" id="KUI72103.1"/>
    </source>
</evidence>
<gene>
    <name evidence="3" type="ORF">VM1G_07939</name>
</gene>
<dbReference type="Pfam" id="PF11160">
    <property type="entry name" value="Hva1_TUDOR"/>
    <property type="match status" value="1"/>
</dbReference>
<dbReference type="EMBL" id="CM003105">
    <property type="protein sequence ID" value="KUI72103.1"/>
    <property type="molecule type" value="Genomic_DNA"/>
</dbReference>